<reference evidence="3 4" key="1">
    <citation type="submission" date="2020-02" db="EMBL/GenBank/DDBJ databases">
        <title>Whole-genome analyses of novel actinobacteria.</title>
        <authorList>
            <person name="Sahin N."/>
        </authorList>
    </citation>
    <scope>NUCLEOTIDE SEQUENCE [LARGE SCALE GENOMIC DNA]</scope>
    <source>
        <strain evidence="3 4">KC13</strain>
    </source>
</reference>
<keyword evidence="2" id="KW-0812">Transmembrane</keyword>
<keyword evidence="2" id="KW-0472">Membrane</keyword>
<comment type="caution">
    <text evidence="3">The sequence shown here is derived from an EMBL/GenBank/DDBJ whole genome shotgun (WGS) entry which is preliminary data.</text>
</comment>
<protein>
    <submittedName>
        <fullName evidence="3">Uncharacterized protein</fullName>
    </submittedName>
</protein>
<organism evidence="3 4">
    <name type="scientific">Nocardioides turkmenicus</name>
    <dbReference type="NCBI Taxonomy" id="2711220"/>
    <lineage>
        <taxon>Bacteria</taxon>
        <taxon>Bacillati</taxon>
        <taxon>Actinomycetota</taxon>
        <taxon>Actinomycetes</taxon>
        <taxon>Propionibacteriales</taxon>
        <taxon>Nocardioidaceae</taxon>
        <taxon>Nocardioides</taxon>
    </lineage>
</organism>
<keyword evidence="2" id="KW-1133">Transmembrane helix</keyword>
<proteinExistence type="predicted"/>
<dbReference type="AlphaFoldDB" id="A0A6M1R8L8"/>
<dbReference type="Proteomes" id="UP000483261">
    <property type="component" value="Unassembled WGS sequence"/>
</dbReference>
<dbReference type="EMBL" id="JAALAA010000033">
    <property type="protein sequence ID" value="NGN95932.1"/>
    <property type="molecule type" value="Genomic_DNA"/>
</dbReference>
<dbReference type="Pfam" id="PF18986">
    <property type="entry name" value="DUF5719"/>
    <property type="match status" value="1"/>
</dbReference>
<gene>
    <name evidence="3" type="ORF">G5C66_24725</name>
</gene>
<feature type="transmembrane region" description="Helical" evidence="2">
    <location>
        <begin position="151"/>
        <end position="171"/>
    </location>
</feature>
<evidence type="ECO:0000256" key="2">
    <source>
        <dbReference type="SAM" id="Phobius"/>
    </source>
</evidence>
<keyword evidence="4" id="KW-1185">Reference proteome</keyword>
<feature type="compositionally biased region" description="Basic and acidic residues" evidence="1">
    <location>
        <begin position="1"/>
        <end position="15"/>
    </location>
</feature>
<sequence length="612" mass="63129">MSHPRDPYDRSHEQQADDVYGQEPWMLDPYADPYVGQMAPEGYTPEQLYGQEPYVPGPETGQMLAQTGDPPPYESDYQTGEFTGEFQPELQGEFQPEYEAWPTADEMRVGEPEPEAEPQRGKGGRMAAAAAAAAAARPRLRRVRRQRGRRLDNTALVALGLIGAMAVALLLNRPHQWEQPTLAAESSAPKAATVVCPGKPKAGADEVSVTNAADGSGEVTLSGPGAGKGAPATVGSGKVTTTAAKPGSVVIKADKEVAPGLVAGRSTTKPLAATACLAPQAEAWFPGVGAGATHNSILELTNPNSGAATVDISLYDEKGVVAVPEDLRGVAIPGNTTRTFDLLHVIPRKGELSLKTTVVRGQAGVMVRDRAVALETGATKEDYFPGQSTPAETNLLVGYPNSSASRTLTVVNPGDAQVSAELRLLTPKNVLTPEGAPEISVPPNGQAQVDLTKLLDKDSADDAYGIEIVASGPVTTAMRSVDGGDVAITTATETVSEATAVVVPAGAGVGKKRVVIAGPVAKTGSSGTVQVVPVTAKGKALKAKSVEVGPGQGAEIEVPAEAALIQLVPEGVEVNAAVVMSGDGDAVVPFHPLRSEVRTAGVAPGLPLPLEP</sequence>
<accession>A0A6M1R8L8</accession>
<dbReference type="RefSeq" id="WP_165114254.1">
    <property type="nucleotide sequence ID" value="NZ_JAALAA010000033.1"/>
</dbReference>
<evidence type="ECO:0000313" key="4">
    <source>
        <dbReference type="Proteomes" id="UP000483261"/>
    </source>
</evidence>
<evidence type="ECO:0000256" key="1">
    <source>
        <dbReference type="SAM" id="MobiDB-lite"/>
    </source>
</evidence>
<dbReference type="InterPro" id="IPR043777">
    <property type="entry name" value="DUF5719"/>
</dbReference>
<evidence type="ECO:0000313" key="3">
    <source>
        <dbReference type="EMBL" id="NGN95932.1"/>
    </source>
</evidence>
<name>A0A6M1R8L8_9ACTN</name>
<feature type="region of interest" description="Disordered" evidence="1">
    <location>
        <begin position="1"/>
        <end position="80"/>
    </location>
</feature>